<organism evidence="5 6">
    <name type="scientific">Saccharomonospora amisosensis</name>
    <dbReference type="NCBI Taxonomy" id="1128677"/>
    <lineage>
        <taxon>Bacteria</taxon>
        <taxon>Bacillati</taxon>
        <taxon>Actinomycetota</taxon>
        <taxon>Actinomycetes</taxon>
        <taxon>Pseudonocardiales</taxon>
        <taxon>Pseudonocardiaceae</taxon>
        <taxon>Saccharomonospora</taxon>
    </lineage>
</organism>
<feature type="domain" description="Bacterial sugar transferase" evidence="4">
    <location>
        <begin position="188"/>
        <end position="337"/>
    </location>
</feature>
<gene>
    <name evidence="5" type="ORF">FHU38_001957</name>
</gene>
<evidence type="ECO:0000259" key="4">
    <source>
        <dbReference type="Pfam" id="PF02397"/>
    </source>
</evidence>
<keyword evidence="3" id="KW-1133">Transmembrane helix</keyword>
<evidence type="ECO:0000313" key="6">
    <source>
        <dbReference type="Proteomes" id="UP000545493"/>
    </source>
</evidence>
<evidence type="ECO:0000256" key="2">
    <source>
        <dbReference type="SAM" id="MobiDB-lite"/>
    </source>
</evidence>
<feature type="transmembrane region" description="Helical" evidence="3">
    <location>
        <begin position="45"/>
        <end position="69"/>
    </location>
</feature>
<dbReference type="Proteomes" id="UP000545493">
    <property type="component" value="Unassembled WGS sequence"/>
</dbReference>
<evidence type="ECO:0000256" key="3">
    <source>
        <dbReference type="SAM" id="Phobius"/>
    </source>
</evidence>
<feature type="transmembrane region" description="Helical" evidence="3">
    <location>
        <begin position="75"/>
        <end position="94"/>
    </location>
</feature>
<accession>A0A7X5UP36</accession>
<proteinExistence type="inferred from homology"/>
<keyword evidence="3" id="KW-0472">Membrane</keyword>
<comment type="caution">
    <text evidence="5">The sequence shown here is derived from an EMBL/GenBank/DDBJ whole genome shotgun (WGS) entry which is preliminary data.</text>
</comment>
<dbReference type="RefSeq" id="WP_390623255.1">
    <property type="nucleotide sequence ID" value="NZ_JAAOYM010000001.1"/>
</dbReference>
<feature type="transmembrane region" description="Helical" evidence="3">
    <location>
        <begin position="129"/>
        <end position="148"/>
    </location>
</feature>
<name>A0A7X5UP36_9PSEU</name>
<sequence length="408" mass="42641">MAVVAVRPRAARGSAHSAFRAITAVSRAARSAPAAMAWERRYRNWVIGSDIVVTVVVVTASGVLIGGVGRFDEPHAAATAAAVLLALSTCRAWSQQGSVRAPRSSAGVGAALIVAFGGLLAGALEVKPWVFSVVPAVAAAIFPARYALRRLLHRARRHGQCLLPVMAAGNPTPCGNWWSPPCSWRSPVRLVLAAPALLLIALAIKVGDPGPVVYRQRRVGTDGDTFTMLKFRTMVVDADAVRKDLLAHNEGSGPLFKIRDDPRVTAVGGLLRRYSVDEFPQLVNVLAGQTSLVGPRPPLPEETERYEPEARRRLLVKPGLTGLWQVSGRSELSWEGRRSTRPSLCGGLVARAGPGDPVEDAAGRRLRSRRVLSGELAGRNGELAGGSGGLAGGSGGLAGGSGGLAGGG</sequence>
<dbReference type="AlphaFoldDB" id="A0A7X5UP36"/>
<evidence type="ECO:0000313" key="5">
    <source>
        <dbReference type="EMBL" id="NIJ11613.1"/>
    </source>
</evidence>
<comment type="similarity">
    <text evidence="1">Belongs to the bacterial sugar transferase family.</text>
</comment>
<dbReference type="GO" id="GO:0016780">
    <property type="term" value="F:phosphotransferase activity, for other substituted phosphate groups"/>
    <property type="evidence" value="ECO:0007669"/>
    <property type="project" value="TreeGrafter"/>
</dbReference>
<feature type="transmembrane region" description="Helical" evidence="3">
    <location>
        <begin position="106"/>
        <end position="123"/>
    </location>
</feature>
<feature type="compositionally biased region" description="Gly residues" evidence="2">
    <location>
        <begin position="383"/>
        <end position="408"/>
    </location>
</feature>
<dbReference type="PANTHER" id="PTHR30576:SF10">
    <property type="entry name" value="SLL5057 PROTEIN"/>
    <property type="match status" value="1"/>
</dbReference>
<reference evidence="5 6" key="1">
    <citation type="submission" date="2020-03" db="EMBL/GenBank/DDBJ databases">
        <title>Sequencing the genomes of 1000 actinobacteria strains.</title>
        <authorList>
            <person name="Klenk H.-P."/>
        </authorList>
    </citation>
    <scope>NUCLEOTIDE SEQUENCE [LARGE SCALE GENOMIC DNA]</scope>
    <source>
        <strain evidence="5 6">DSM 45685</strain>
    </source>
</reference>
<keyword evidence="3" id="KW-0812">Transmembrane</keyword>
<protein>
    <submittedName>
        <fullName evidence="5">Lipopolysaccharide/colanic/teichoic acid biosynthesis glycosyltransferase</fullName>
    </submittedName>
</protein>
<evidence type="ECO:0000256" key="1">
    <source>
        <dbReference type="ARBA" id="ARBA00006464"/>
    </source>
</evidence>
<feature type="region of interest" description="Disordered" evidence="2">
    <location>
        <begin position="378"/>
        <end position="408"/>
    </location>
</feature>
<dbReference type="EMBL" id="JAAOYM010000001">
    <property type="protein sequence ID" value="NIJ11613.1"/>
    <property type="molecule type" value="Genomic_DNA"/>
</dbReference>
<dbReference type="PANTHER" id="PTHR30576">
    <property type="entry name" value="COLANIC BIOSYNTHESIS UDP-GLUCOSE LIPID CARRIER TRANSFERASE"/>
    <property type="match status" value="1"/>
</dbReference>
<keyword evidence="6" id="KW-1185">Reference proteome</keyword>
<dbReference type="InterPro" id="IPR003362">
    <property type="entry name" value="Bact_transf"/>
</dbReference>
<dbReference type="Pfam" id="PF02397">
    <property type="entry name" value="Bac_transf"/>
    <property type="match status" value="1"/>
</dbReference>
<feature type="region of interest" description="Disordered" evidence="2">
    <location>
        <begin position="335"/>
        <end position="360"/>
    </location>
</feature>
<keyword evidence="5" id="KW-0808">Transferase</keyword>